<dbReference type="GO" id="GO:0055085">
    <property type="term" value="P:transmembrane transport"/>
    <property type="evidence" value="ECO:0007669"/>
    <property type="project" value="InterPro"/>
</dbReference>
<organism evidence="9">
    <name type="scientific">mine drainage metagenome</name>
    <dbReference type="NCBI Taxonomy" id="410659"/>
    <lineage>
        <taxon>unclassified sequences</taxon>
        <taxon>metagenomes</taxon>
        <taxon>ecological metagenomes</taxon>
    </lineage>
</organism>
<evidence type="ECO:0000256" key="3">
    <source>
        <dbReference type="ARBA" id="ARBA00022475"/>
    </source>
</evidence>
<dbReference type="Pfam" id="PF00528">
    <property type="entry name" value="BPD_transp_1"/>
    <property type="match status" value="1"/>
</dbReference>
<dbReference type="InterPro" id="IPR000515">
    <property type="entry name" value="MetI-like"/>
</dbReference>
<dbReference type="Gene3D" id="1.10.3720.10">
    <property type="entry name" value="MetI-like"/>
    <property type="match status" value="1"/>
</dbReference>
<keyword evidence="4 7" id="KW-0812">Transmembrane</keyword>
<evidence type="ECO:0000256" key="1">
    <source>
        <dbReference type="ARBA" id="ARBA00004651"/>
    </source>
</evidence>
<dbReference type="CDD" id="cd06261">
    <property type="entry name" value="TM_PBP2"/>
    <property type="match status" value="1"/>
</dbReference>
<dbReference type="PROSITE" id="PS50928">
    <property type="entry name" value="ABC_TM1"/>
    <property type="match status" value="1"/>
</dbReference>
<dbReference type="SUPFAM" id="SSF161098">
    <property type="entry name" value="MetI-like"/>
    <property type="match status" value="1"/>
</dbReference>
<feature type="domain" description="ABC transmembrane type-1" evidence="8">
    <location>
        <begin position="57"/>
        <end position="246"/>
    </location>
</feature>
<dbReference type="EMBL" id="CABQ01000079">
    <property type="protein sequence ID" value="CBI07225.1"/>
    <property type="molecule type" value="Genomic_DNA"/>
</dbReference>
<evidence type="ECO:0000256" key="6">
    <source>
        <dbReference type="ARBA" id="ARBA00023136"/>
    </source>
</evidence>
<evidence type="ECO:0000256" key="4">
    <source>
        <dbReference type="ARBA" id="ARBA00022692"/>
    </source>
</evidence>
<evidence type="ECO:0000259" key="8">
    <source>
        <dbReference type="PROSITE" id="PS50928"/>
    </source>
</evidence>
<feature type="transmembrane region" description="Helical" evidence="7">
    <location>
        <begin position="55"/>
        <end position="83"/>
    </location>
</feature>
<sequence length="263" mass="28954">MKHHLILALNSLLVLFGLLAIWQVLVVFLRVPLYILPGPYAVGLAFARRFASLAASFLLTAEAAAMGLLASIVIGVCISLLFAQWRWLRRLFYPYTILLQTVPIVAIAPLIIMWMGAGVASVAFIAFLICMAPIIANTTQGLISVDENLIHLFLMHNASRSQILFKLRLPHAMPNLFVGIRISSGIAVIGAIVGELFAGSSRVGEGGLGYSITYANAQLETDYLFALVLAATILGFLFFFLGMFFEWYFLHSWHESNRSEASE</sequence>
<feature type="transmembrane region" description="Helical" evidence="7">
    <location>
        <begin position="223"/>
        <end position="249"/>
    </location>
</feature>
<feature type="transmembrane region" description="Helical" evidence="7">
    <location>
        <begin position="12"/>
        <end position="35"/>
    </location>
</feature>
<name>E6QJ09_9ZZZZ</name>
<feature type="transmembrane region" description="Helical" evidence="7">
    <location>
        <begin position="122"/>
        <end position="145"/>
    </location>
</feature>
<evidence type="ECO:0000256" key="7">
    <source>
        <dbReference type="SAM" id="Phobius"/>
    </source>
</evidence>
<feature type="transmembrane region" description="Helical" evidence="7">
    <location>
        <begin position="95"/>
        <end position="116"/>
    </location>
</feature>
<evidence type="ECO:0000313" key="9">
    <source>
        <dbReference type="EMBL" id="CBI07225.1"/>
    </source>
</evidence>
<dbReference type="PANTHER" id="PTHR30151:SF41">
    <property type="entry name" value="ABC TRANSPORTER PERMEASE PROTEIN"/>
    <property type="match status" value="1"/>
</dbReference>
<feature type="transmembrane region" description="Helical" evidence="7">
    <location>
        <begin position="176"/>
        <end position="198"/>
    </location>
</feature>
<dbReference type="AlphaFoldDB" id="E6QJ09"/>
<keyword evidence="3" id="KW-1003">Cell membrane</keyword>
<proteinExistence type="predicted"/>
<comment type="subcellular location">
    <subcellularLocation>
        <location evidence="1">Cell membrane</location>
        <topology evidence="1">Multi-pass membrane protein</topology>
    </subcellularLocation>
</comment>
<dbReference type="GO" id="GO:0005886">
    <property type="term" value="C:plasma membrane"/>
    <property type="evidence" value="ECO:0007669"/>
    <property type="project" value="UniProtKB-SubCell"/>
</dbReference>
<keyword evidence="2" id="KW-0813">Transport</keyword>
<evidence type="ECO:0000256" key="2">
    <source>
        <dbReference type="ARBA" id="ARBA00022448"/>
    </source>
</evidence>
<comment type="caution">
    <text evidence="9">The sequence shown here is derived from an EMBL/GenBank/DDBJ whole genome shotgun (WGS) entry which is preliminary data.</text>
</comment>
<dbReference type="PANTHER" id="PTHR30151">
    <property type="entry name" value="ALKANE SULFONATE ABC TRANSPORTER-RELATED, MEMBRANE SUBUNIT"/>
    <property type="match status" value="1"/>
</dbReference>
<evidence type="ECO:0000256" key="5">
    <source>
        <dbReference type="ARBA" id="ARBA00022989"/>
    </source>
</evidence>
<keyword evidence="6 7" id="KW-0472">Membrane</keyword>
<reference evidence="9" key="1">
    <citation type="submission" date="2009-10" db="EMBL/GenBank/DDBJ databases">
        <title>Diversity of trophic interactions inside an arsenic-rich microbial ecosystem.</title>
        <authorList>
            <person name="Bertin P.N."/>
            <person name="Heinrich-Salmeron A."/>
            <person name="Pelletier E."/>
            <person name="Goulhen-Chollet F."/>
            <person name="Arsene-Ploetze F."/>
            <person name="Gallien S."/>
            <person name="Calteau A."/>
            <person name="Vallenet D."/>
            <person name="Casiot C."/>
            <person name="Chane-Woon-Ming B."/>
            <person name="Giloteaux L."/>
            <person name="Barakat M."/>
            <person name="Bonnefoy V."/>
            <person name="Bruneel O."/>
            <person name="Chandler M."/>
            <person name="Cleiss J."/>
            <person name="Duran R."/>
            <person name="Elbaz-Poulichet F."/>
            <person name="Fonknechten N."/>
            <person name="Lauga B."/>
            <person name="Mornico D."/>
            <person name="Ortet P."/>
            <person name="Schaeffer C."/>
            <person name="Siguier P."/>
            <person name="Alexander Thil Smith A."/>
            <person name="Van Dorsselaer A."/>
            <person name="Weissenbach J."/>
            <person name="Medigue C."/>
            <person name="Le Paslier D."/>
        </authorList>
    </citation>
    <scope>NUCLEOTIDE SEQUENCE</scope>
</reference>
<accession>E6QJ09</accession>
<keyword evidence="5 7" id="KW-1133">Transmembrane helix</keyword>
<gene>
    <name evidence="9" type="ORF">CARN6_0550</name>
</gene>
<dbReference type="InterPro" id="IPR035906">
    <property type="entry name" value="MetI-like_sf"/>
</dbReference>
<protein>
    <submittedName>
        <fullName evidence="9">Putative permease protein (ABC superfamily,membrane)</fullName>
    </submittedName>
</protein>